<dbReference type="InterPro" id="IPR005428">
    <property type="entry name" value="CD36/SCARB1/SNMP1"/>
</dbReference>
<organism evidence="15">
    <name type="scientific">Meretrix meretrix</name>
    <name type="common">Asiatic hard clam</name>
    <name type="synonym">Venus meretrix</name>
    <dbReference type="NCBI Taxonomy" id="291251"/>
    <lineage>
        <taxon>Eukaryota</taxon>
        <taxon>Metazoa</taxon>
        <taxon>Spiralia</taxon>
        <taxon>Lophotrochozoa</taxon>
        <taxon>Mollusca</taxon>
        <taxon>Bivalvia</taxon>
        <taxon>Autobranchia</taxon>
        <taxon>Heteroconchia</taxon>
        <taxon>Euheterodonta</taxon>
        <taxon>Imparidentia</taxon>
        <taxon>Neoheterodontei</taxon>
        <taxon>Venerida</taxon>
        <taxon>Veneroidea</taxon>
        <taxon>Veneridae</taxon>
        <taxon>Meretrix</taxon>
    </lineage>
</organism>
<evidence type="ECO:0000313" key="15">
    <source>
        <dbReference type="EMBL" id="ASJ26356.1"/>
    </source>
</evidence>
<protein>
    <recommendedName>
        <fullName evidence="11">Scavenger receptor class B member 1</fullName>
    </recommendedName>
    <alternativeName>
        <fullName evidence="12">SR-BI</fullName>
    </alternativeName>
</protein>
<evidence type="ECO:0000256" key="7">
    <source>
        <dbReference type="ARBA" id="ARBA00023136"/>
    </source>
</evidence>
<feature type="transmembrane region" description="Helical" evidence="14">
    <location>
        <begin position="9"/>
        <end position="30"/>
    </location>
</feature>
<feature type="transmembrane region" description="Helical" evidence="14">
    <location>
        <begin position="445"/>
        <end position="471"/>
    </location>
</feature>
<evidence type="ECO:0000256" key="10">
    <source>
        <dbReference type="ARBA" id="ARBA00023180"/>
    </source>
</evidence>
<keyword evidence="5 14" id="KW-0812">Transmembrane</keyword>
<feature type="region of interest" description="Disordered" evidence="13">
    <location>
        <begin position="480"/>
        <end position="504"/>
    </location>
</feature>
<evidence type="ECO:0000256" key="12">
    <source>
        <dbReference type="ARBA" id="ARBA00042244"/>
    </source>
</evidence>
<evidence type="ECO:0000256" key="3">
    <source>
        <dbReference type="ARBA" id="ARBA00010532"/>
    </source>
</evidence>
<dbReference type="PRINTS" id="PR01610">
    <property type="entry name" value="CD36ANTIGEN"/>
</dbReference>
<keyword evidence="10" id="KW-0325">Glycoprotein</keyword>
<keyword evidence="4" id="KW-1003">Cell membrane</keyword>
<dbReference type="GO" id="GO:0005901">
    <property type="term" value="C:caveola"/>
    <property type="evidence" value="ECO:0007669"/>
    <property type="project" value="UniProtKB-SubCell"/>
</dbReference>
<accession>A0A220K853</accession>
<dbReference type="InterPro" id="IPR002159">
    <property type="entry name" value="CD36_fam"/>
</dbReference>
<dbReference type="PANTHER" id="PTHR11923:SF110">
    <property type="entry name" value="SCAVENGER RECEPTOR CLASS B MEMBER 1"/>
    <property type="match status" value="1"/>
</dbReference>
<evidence type="ECO:0000256" key="1">
    <source>
        <dbReference type="ARBA" id="ARBA00004189"/>
    </source>
</evidence>
<evidence type="ECO:0000256" key="14">
    <source>
        <dbReference type="SAM" id="Phobius"/>
    </source>
</evidence>
<dbReference type="GO" id="GO:0005737">
    <property type="term" value="C:cytoplasm"/>
    <property type="evidence" value="ECO:0007669"/>
    <property type="project" value="TreeGrafter"/>
</dbReference>
<reference evidence="15" key="1">
    <citation type="submission" date="2017-01" db="EMBL/GenBank/DDBJ databases">
        <authorList>
            <person name="Mah S.A."/>
            <person name="Swanson W.J."/>
            <person name="Moy G.W."/>
            <person name="Vacquier V.D."/>
        </authorList>
    </citation>
    <scope>NUCLEOTIDE SEQUENCE</scope>
</reference>
<dbReference type="GO" id="GO:0005044">
    <property type="term" value="F:scavenger receptor activity"/>
    <property type="evidence" value="ECO:0007669"/>
    <property type="project" value="TreeGrafter"/>
</dbReference>
<evidence type="ECO:0000256" key="2">
    <source>
        <dbReference type="ARBA" id="ARBA00004651"/>
    </source>
</evidence>
<feature type="compositionally biased region" description="Polar residues" evidence="13">
    <location>
        <begin position="480"/>
        <end position="490"/>
    </location>
</feature>
<evidence type="ECO:0000256" key="9">
    <source>
        <dbReference type="ARBA" id="ARBA00023170"/>
    </source>
</evidence>
<name>A0A220K853_MERMT</name>
<dbReference type="PANTHER" id="PTHR11923">
    <property type="entry name" value="SCAVENGER RECEPTOR CLASS B TYPE-1 SR-B1"/>
    <property type="match status" value="1"/>
</dbReference>
<comment type="similarity">
    <text evidence="3">Belongs to the CD36 family.</text>
</comment>
<keyword evidence="7 14" id="KW-0472">Membrane</keyword>
<proteinExistence type="evidence at transcript level"/>
<keyword evidence="8" id="KW-1015">Disulfide bond</keyword>
<dbReference type="SMR" id="A0A220K853"/>
<evidence type="ECO:0000256" key="13">
    <source>
        <dbReference type="SAM" id="MobiDB-lite"/>
    </source>
</evidence>
<evidence type="ECO:0000256" key="11">
    <source>
        <dbReference type="ARBA" id="ARBA00040821"/>
    </source>
</evidence>
<evidence type="ECO:0000256" key="8">
    <source>
        <dbReference type="ARBA" id="ARBA00023157"/>
    </source>
</evidence>
<comment type="subcellular location">
    <subcellularLocation>
        <location evidence="2">Cell membrane</location>
        <topology evidence="2">Multi-pass membrane protein</topology>
    </subcellularLocation>
    <subcellularLocation>
        <location evidence="1">Membrane</location>
        <location evidence="1">Caveola</location>
        <topology evidence="1">Multi-pass membrane protein</topology>
    </subcellularLocation>
</comment>
<dbReference type="EMBL" id="KY434116">
    <property type="protein sequence ID" value="ASJ26356.1"/>
    <property type="molecule type" value="mRNA"/>
</dbReference>
<keyword evidence="6 14" id="KW-1133">Transmembrane helix</keyword>
<sequence>MVCSKKKCVIIASVIGVVLIIIGAVMIPVMKYIIKKKVESTVVIQKGGEVYDYWLDPPVPIYLQIYMFNLTNKEEFLMGDKPSLHQVGPYTYSEKRIKFNIVFNNNGTVSYRQKRVFHFLPHMSAGNESDLFVAPNPVYWALYNSMKYEYPTVRKVVYVLTQLFGEHPLMTRPLKELIWGYTDPLLNITKALDPDWFYTDFVGFFMNKNNTDDGVYTVYTGAKDISTLGIIDKYNGSSYLPFWSTEWANMVNGSDGTLGPPYLPKDMVVYTFSSDICRSVPGVYHRDVTTPQGIHLWRFAGPPSATANATVNPENKGFCTPIENCLGAGVVNISNCQLVDFFNLPVAISFPHFLFGDPRYINAVKGLNPNPEEHNTLIDLEPYTGLVLQAYKRLQINFYLEPFADVPETLGIKPVFLPVFWLNESAAIDDKNAKKIFNLLLTPLLIIHVTEIVLISLGAFVLICTLIYGLWKYRKSRQVTSHGDNGQSTHTEGDTEPIVSNEGS</sequence>
<dbReference type="PRINTS" id="PR01609">
    <property type="entry name" value="CD36FAMILY"/>
</dbReference>
<evidence type="ECO:0000256" key="4">
    <source>
        <dbReference type="ARBA" id="ARBA00022475"/>
    </source>
</evidence>
<dbReference type="Pfam" id="PF01130">
    <property type="entry name" value="CD36"/>
    <property type="match status" value="1"/>
</dbReference>
<dbReference type="AlphaFoldDB" id="A0A220K853"/>
<keyword evidence="9 15" id="KW-0675">Receptor</keyword>
<evidence type="ECO:0000256" key="6">
    <source>
        <dbReference type="ARBA" id="ARBA00022989"/>
    </source>
</evidence>
<evidence type="ECO:0000256" key="5">
    <source>
        <dbReference type="ARBA" id="ARBA00022692"/>
    </source>
</evidence>